<reference evidence="1 2" key="1">
    <citation type="submission" date="2020-02" db="EMBL/GenBank/DDBJ databases">
        <title>Draft genome sequence of Lactococcus sp. Hs20B0-1.</title>
        <authorList>
            <person name="Noda S."/>
            <person name="Yuki M."/>
            <person name="Ohkuma M."/>
        </authorList>
    </citation>
    <scope>NUCLEOTIDE SEQUENCE [LARGE SCALE GENOMIC DNA]</scope>
    <source>
        <strain evidence="1 2">Hs20B0-1</strain>
    </source>
</reference>
<accession>A0A6A0B6B5</accession>
<keyword evidence="2" id="KW-1185">Reference proteome</keyword>
<dbReference type="EMBL" id="BLLH01000002">
    <property type="protein sequence ID" value="GFH40213.1"/>
    <property type="molecule type" value="Genomic_DNA"/>
</dbReference>
<gene>
    <name evidence="1" type="ORF">Hs20B_06110</name>
</gene>
<proteinExistence type="predicted"/>
<sequence>MSDYQVLITEIAQQEIIAIGHYINDKFKSPDTARKTMFNIVKGANRLSYSADGFPFVKNRFEVSITINISCPTNNTLHYFISINLKRQSTSRMF</sequence>
<comment type="caution">
    <text evidence="1">The sequence shown here is derived from an EMBL/GenBank/DDBJ whole genome shotgun (WGS) entry which is preliminary data.</text>
</comment>
<dbReference type="Proteomes" id="UP000475928">
    <property type="component" value="Unassembled WGS sequence"/>
</dbReference>
<protein>
    <submittedName>
        <fullName evidence="1">Uncharacterized protein</fullName>
    </submittedName>
</protein>
<evidence type="ECO:0000313" key="2">
    <source>
        <dbReference type="Proteomes" id="UP000475928"/>
    </source>
</evidence>
<dbReference type="AlphaFoldDB" id="A0A6A0B6B5"/>
<organism evidence="1 2">
    <name type="scientific">Pseudolactococcus insecticola</name>
    <dbReference type="NCBI Taxonomy" id="2709158"/>
    <lineage>
        <taxon>Bacteria</taxon>
        <taxon>Bacillati</taxon>
        <taxon>Bacillota</taxon>
        <taxon>Bacilli</taxon>
        <taxon>Lactobacillales</taxon>
        <taxon>Streptococcaceae</taxon>
        <taxon>Pseudolactococcus</taxon>
    </lineage>
</organism>
<evidence type="ECO:0000313" key="1">
    <source>
        <dbReference type="EMBL" id="GFH40213.1"/>
    </source>
</evidence>
<name>A0A6A0B6B5_9LACT</name>